<accession>A0ABV7J170</accession>
<dbReference type="RefSeq" id="WP_380072096.1">
    <property type="nucleotide sequence ID" value="NZ_JBHRTO010000001.1"/>
</dbReference>
<gene>
    <name evidence="1" type="ORF">ACFOGH_05690</name>
</gene>
<proteinExistence type="predicted"/>
<keyword evidence="2" id="KW-1185">Reference proteome</keyword>
<dbReference type="EMBL" id="JBHRTO010000001">
    <property type="protein sequence ID" value="MFC3180472.1"/>
    <property type="molecule type" value="Genomic_DNA"/>
</dbReference>
<evidence type="ECO:0000313" key="1">
    <source>
        <dbReference type="EMBL" id="MFC3180472.1"/>
    </source>
</evidence>
<dbReference type="Pfam" id="PF07900">
    <property type="entry name" value="DUF1670"/>
    <property type="match status" value="1"/>
</dbReference>
<protein>
    <submittedName>
        <fullName evidence="1">DeoR family transcriptional regulator</fullName>
    </submittedName>
</protein>
<name>A0ABV7J170_9RHOB</name>
<reference evidence="2" key="1">
    <citation type="journal article" date="2019" name="Int. J. Syst. Evol. Microbiol.">
        <title>The Global Catalogue of Microorganisms (GCM) 10K type strain sequencing project: providing services to taxonomists for standard genome sequencing and annotation.</title>
        <authorList>
            <consortium name="The Broad Institute Genomics Platform"/>
            <consortium name="The Broad Institute Genome Sequencing Center for Infectious Disease"/>
            <person name="Wu L."/>
            <person name="Ma J."/>
        </authorList>
    </citation>
    <scope>NUCLEOTIDE SEQUENCE [LARGE SCALE GENOMIC DNA]</scope>
    <source>
        <strain evidence="2">KCTC 52039</strain>
    </source>
</reference>
<evidence type="ECO:0000313" key="2">
    <source>
        <dbReference type="Proteomes" id="UP001595547"/>
    </source>
</evidence>
<sequence>MTDQSYAAQVAADVAARYGMPVSAKAVQLVPRGVSATPLPIWDGSQLVYTAEARTSWRSKQLANYRNRNVSPKAINRRLQVAALHAEGLHDAAIAAQLGEHQSVVANDRKRLGLIAIPSRNSQVGREDRNASIRAYMAQGWGAEAIAAEIGVSATTVKDVARNVLRIPFTTSRKMIAAAKPKPPRLVKERAKQPVLVRVATAKPTARPSALQQVSQQRLAALRAMINGLGRDLTRADLDAYAAQIGRTTHQMRRDMASLELQWPRPPNWRAMATIRLSPVERQAVRDRRRADIAAMDLMQVTVADLMQQFGVSKQTISRDLAALQMRTKLPARGLRGAIKDAVESHRAIIRDLHAKGADRAAIKQATGLGRNAISRHLKALGLHLPRGYVDTWAGRPRPGMTDRVKQLQARIAEMRGAGKSYAEIMAETGLKKASVSRHLLELGLTGRQANQTERVAA</sequence>
<dbReference type="InterPro" id="IPR012872">
    <property type="entry name" value="DUF1670"/>
</dbReference>
<dbReference type="Proteomes" id="UP001595547">
    <property type="component" value="Unassembled WGS sequence"/>
</dbReference>
<organism evidence="1 2">
    <name type="scientific">Cypionkella sinensis</name>
    <dbReference type="NCBI Taxonomy" id="1756043"/>
    <lineage>
        <taxon>Bacteria</taxon>
        <taxon>Pseudomonadati</taxon>
        <taxon>Pseudomonadota</taxon>
        <taxon>Alphaproteobacteria</taxon>
        <taxon>Rhodobacterales</taxon>
        <taxon>Paracoccaceae</taxon>
        <taxon>Cypionkella</taxon>
    </lineage>
</organism>
<comment type="caution">
    <text evidence="1">The sequence shown here is derived from an EMBL/GenBank/DDBJ whole genome shotgun (WGS) entry which is preliminary data.</text>
</comment>